<name>A0A7W8HIL9_9BURK</name>
<keyword evidence="2" id="KW-1185">Reference proteome</keyword>
<dbReference type="Proteomes" id="UP000532440">
    <property type="component" value="Unassembled WGS sequence"/>
</dbReference>
<reference evidence="1 2" key="1">
    <citation type="submission" date="2020-08" db="EMBL/GenBank/DDBJ databases">
        <title>Genomic Encyclopedia of Type Strains, Phase IV (KMG-IV): sequencing the most valuable type-strain genomes for metagenomic binning, comparative biology and taxonomic classification.</title>
        <authorList>
            <person name="Goeker M."/>
        </authorList>
    </citation>
    <scope>NUCLEOTIDE SEQUENCE [LARGE SCALE GENOMIC DNA]</scope>
    <source>
        <strain evidence="1 2">DSM 29781</strain>
    </source>
</reference>
<comment type="caution">
    <text evidence="1">The sequence shown here is derived from an EMBL/GenBank/DDBJ whole genome shotgun (WGS) entry which is preliminary data.</text>
</comment>
<protein>
    <submittedName>
        <fullName evidence="1">Uncharacterized protein</fullName>
    </submittedName>
</protein>
<dbReference type="EMBL" id="JACHGB010000005">
    <property type="protein sequence ID" value="MBB5272542.1"/>
    <property type="molecule type" value="Genomic_DNA"/>
</dbReference>
<accession>A0A7W8HIL9</accession>
<organism evidence="1 2">
    <name type="scientific">Quisquiliibacterium transsilvanicum</name>
    <dbReference type="NCBI Taxonomy" id="1549638"/>
    <lineage>
        <taxon>Bacteria</taxon>
        <taxon>Pseudomonadati</taxon>
        <taxon>Pseudomonadota</taxon>
        <taxon>Betaproteobacteria</taxon>
        <taxon>Burkholderiales</taxon>
        <taxon>Burkholderiaceae</taxon>
        <taxon>Quisquiliibacterium</taxon>
    </lineage>
</organism>
<evidence type="ECO:0000313" key="1">
    <source>
        <dbReference type="EMBL" id="MBB5272542.1"/>
    </source>
</evidence>
<proteinExistence type="predicted"/>
<dbReference type="RefSeq" id="WP_183968168.1">
    <property type="nucleotide sequence ID" value="NZ_BAABEW010000022.1"/>
</dbReference>
<dbReference type="AlphaFoldDB" id="A0A7W8HIL9"/>
<gene>
    <name evidence="1" type="ORF">HNQ70_002565</name>
</gene>
<evidence type="ECO:0000313" key="2">
    <source>
        <dbReference type="Proteomes" id="UP000532440"/>
    </source>
</evidence>
<sequence length="90" mass="10066">MTTTSERFYVYLQRPDSHEWVTVGRYEAPPDVADIPNGVFQYAPSYVRAGLAWSIDPVGLPFIPGERFLSAAGINRPGGVGIYRPVWRLP</sequence>